<organism evidence="2 3">
    <name type="scientific">[Mycobacterium] nativiensis</name>
    <dbReference type="NCBI Taxonomy" id="2855503"/>
    <lineage>
        <taxon>Bacteria</taxon>
        <taxon>Bacillati</taxon>
        <taxon>Actinomycetota</taxon>
        <taxon>Actinomycetes</taxon>
        <taxon>Mycobacteriales</taxon>
        <taxon>Mycobacteriaceae</taxon>
        <taxon>Mycolicibacter</taxon>
    </lineage>
</organism>
<name>A0ABU5XZX6_9MYCO</name>
<dbReference type="RefSeq" id="WP_329780124.1">
    <property type="nucleotide sequence ID" value="NZ_JAYJJU010000018.1"/>
</dbReference>
<keyword evidence="1" id="KW-0812">Transmembrane</keyword>
<proteinExistence type="predicted"/>
<comment type="caution">
    <text evidence="2">The sequence shown here is derived from an EMBL/GenBank/DDBJ whole genome shotgun (WGS) entry which is preliminary data.</text>
</comment>
<protein>
    <submittedName>
        <fullName evidence="2">Uncharacterized protein</fullName>
    </submittedName>
</protein>
<feature type="transmembrane region" description="Helical" evidence="1">
    <location>
        <begin position="6"/>
        <end position="26"/>
    </location>
</feature>
<evidence type="ECO:0000256" key="1">
    <source>
        <dbReference type="SAM" id="Phobius"/>
    </source>
</evidence>
<accession>A0ABU5XZX6</accession>
<evidence type="ECO:0000313" key="2">
    <source>
        <dbReference type="EMBL" id="MEB3033322.1"/>
    </source>
</evidence>
<reference evidence="2 3" key="1">
    <citation type="submission" date="2023-12" db="EMBL/GenBank/DDBJ databases">
        <title>Description of new species of Mycobacterium terrae complex isolated from sewage at the Sao Paulo Zoological Park Foundation in Brazil.</title>
        <authorList>
            <person name="Romagnoli C.L."/>
            <person name="Conceicao E.C."/>
            <person name="Machado E."/>
            <person name="Barreto L.B.P.F."/>
            <person name="Sharma A."/>
            <person name="Silva N.M."/>
            <person name="Marques L.E."/>
            <person name="Juliana M.A."/>
            <person name="Lourenco M.C.S."/>
            <person name="Digiampietri L.A."/>
            <person name="Suffys P.N."/>
            <person name="Viana-Niero C."/>
        </authorList>
    </citation>
    <scope>NUCLEOTIDE SEQUENCE [LARGE SCALE GENOMIC DNA]</scope>
    <source>
        <strain evidence="2 3">MYC340</strain>
    </source>
</reference>
<sequence length="57" mass="5835">MTPLLALTITICLSIVSICLLAGFIVYRTGATAGIADVARAIGSLLAAFITAVTRLL</sequence>
<evidence type="ECO:0000313" key="3">
    <source>
        <dbReference type="Proteomes" id="UP001298593"/>
    </source>
</evidence>
<dbReference type="EMBL" id="JAYJJU010000018">
    <property type="protein sequence ID" value="MEB3033322.1"/>
    <property type="molecule type" value="Genomic_DNA"/>
</dbReference>
<keyword evidence="1" id="KW-0472">Membrane</keyword>
<keyword evidence="1" id="KW-1133">Transmembrane helix</keyword>
<gene>
    <name evidence="2" type="ORF">KV113_17360</name>
</gene>
<dbReference type="Proteomes" id="UP001298593">
    <property type="component" value="Unassembled WGS sequence"/>
</dbReference>
<keyword evidence="3" id="KW-1185">Reference proteome</keyword>